<name>A0A7W7PG18_STRNE</name>
<dbReference type="EMBL" id="JACHJG010000006">
    <property type="protein sequence ID" value="MBB4887285.1"/>
    <property type="molecule type" value="Genomic_DNA"/>
</dbReference>
<feature type="transmembrane region" description="Helical" evidence="6">
    <location>
        <begin position="261"/>
        <end position="283"/>
    </location>
</feature>
<evidence type="ECO:0000256" key="5">
    <source>
        <dbReference type="ARBA" id="ARBA00023136"/>
    </source>
</evidence>
<evidence type="ECO:0000256" key="6">
    <source>
        <dbReference type="SAM" id="Phobius"/>
    </source>
</evidence>
<dbReference type="PANTHER" id="PTHR23513">
    <property type="entry name" value="INTEGRAL MEMBRANE EFFLUX PROTEIN-RELATED"/>
    <property type="match status" value="1"/>
</dbReference>
<evidence type="ECO:0000256" key="2">
    <source>
        <dbReference type="ARBA" id="ARBA00022475"/>
    </source>
</evidence>
<dbReference type="InterPro" id="IPR011701">
    <property type="entry name" value="MFS"/>
</dbReference>
<proteinExistence type="predicted"/>
<dbReference type="InterPro" id="IPR020846">
    <property type="entry name" value="MFS_dom"/>
</dbReference>
<dbReference type="GO" id="GO:0005886">
    <property type="term" value="C:plasma membrane"/>
    <property type="evidence" value="ECO:0007669"/>
    <property type="project" value="UniProtKB-SubCell"/>
</dbReference>
<evidence type="ECO:0000256" key="3">
    <source>
        <dbReference type="ARBA" id="ARBA00022692"/>
    </source>
</evidence>
<dbReference type="AlphaFoldDB" id="A0A7W7PG18"/>
<feature type="transmembrane region" description="Helical" evidence="6">
    <location>
        <begin position="319"/>
        <end position="343"/>
    </location>
</feature>
<keyword evidence="4 6" id="KW-1133">Transmembrane helix</keyword>
<dbReference type="Pfam" id="PF07690">
    <property type="entry name" value="MFS_1"/>
    <property type="match status" value="1"/>
</dbReference>
<dbReference type="Proteomes" id="UP000556436">
    <property type="component" value="Unassembled WGS sequence"/>
</dbReference>
<dbReference type="PANTHER" id="PTHR23513:SF6">
    <property type="entry name" value="MAJOR FACILITATOR SUPERFAMILY ASSOCIATED DOMAIN-CONTAINING PROTEIN"/>
    <property type="match status" value="1"/>
</dbReference>
<feature type="transmembrane region" description="Helical" evidence="6">
    <location>
        <begin position="229"/>
        <end position="249"/>
    </location>
</feature>
<evidence type="ECO:0000313" key="9">
    <source>
        <dbReference type="Proteomes" id="UP000556436"/>
    </source>
</evidence>
<gene>
    <name evidence="8" type="ORF">FHS38_003339</name>
</gene>
<feature type="transmembrane region" description="Helical" evidence="6">
    <location>
        <begin position="23"/>
        <end position="49"/>
    </location>
</feature>
<sequence>MSGKEGELRTTGARNGAAPRDFLYFWTAGAVDGLGTYASALFLPLILLASGSSPGLVGLVASVSLVGGLVVSPFAGVLADRGCRRTLMVRSALVAAGAMGSVFAAVAWDRVTPAHVLLAALVERVACSLYAAAAQGTVRALVPPERYATAISRLQSRDQAVQIVGPSLGGALFQLARWVPVLADALSFLCVAVLTRAIRADLTPSRPARRDRFTRELAEGLRFVRHQPFLRFVTLWTAGLNAVLGVLYFHAVLASHARGAGAAAIGLILTVSGLCGLVGALIAPWVIRRLGPVRVVVAASWLMVPAAAGLGFVTHTWAYGLLLGTVSLAAPAVGIVLHARVVLLTPDRLQGRVGTVLGTAGETVAALAPAAAGALVAGTGGRAVAFGSAGALVGLAGYCTARRGLVHDAGATARRPEGVIG</sequence>
<feature type="domain" description="Major facilitator superfamily (MFS) profile" evidence="7">
    <location>
        <begin position="21"/>
        <end position="421"/>
    </location>
</feature>
<feature type="transmembrane region" description="Helical" evidence="6">
    <location>
        <begin position="295"/>
        <end position="313"/>
    </location>
</feature>
<dbReference type="InterPro" id="IPR036259">
    <property type="entry name" value="MFS_trans_sf"/>
</dbReference>
<protein>
    <submittedName>
        <fullName evidence="8">Putative MFS family arabinose efflux permease</fullName>
    </submittedName>
</protein>
<feature type="transmembrane region" description="Helical" evidence="6">
    <location>
        <begin position="55"/>
        <end position="75"/>
    </location>
</feature>
<dbReference type="SUPFAM" id="SSF103473">
    <property type="entry name" value="MFS general substrate transporter"/>
    <property type="match status" value="1"/>
</dbReference>
<dbReference type="CDD" id="cd06173">
    <property type="entry name" value="MFS_MefA_like"/>
    <property type="match status" value="1"/>
</dbReference>
<dbReference type="RefSeq" id="WP_184734316.1">
    <property type="nucleotide sequence ID" value="NZ_BMRW01000002.1"/>
</dbReference>
<accession>A0A7W7PG18</accession>
<dbReference type="Gene3D" id="1.20.1250.20">
    <property type="entry name" value="MFS general substrate transporter like domains"/>
    <property type="match status" value="1"/>
</dbReference>
<dbReference type="GO" id="GO:0022857">
    <property type="term" value="F:transmembrane transporter activity"/>
    <property type="evidence" value="ECO:0007669"/>
    <property type="project" value="InterPro"/>
</dbReference>
<comment type="subcellular location">
    <subcellularLocation>
        <location evidence="1">Cell membrane</location>
        <topology evidence="1">Multi-pass membrane protein</topology>
    </subcellularLocation>
</comment>
<keyword evidence="3 6" id="KW-0812">Transmembrane</keyword>
<reference evidence="8 9" key="1">
    <citation type="submission" date="2020-08" db="EMBL/GenBank/DDBJ databases">
        <title>Genomic Encyclopedia of Type Strains, Phase III (KMG-III): the genomes of soil and plant-associated and newly described type strains.</title>
        <authorList>
            <person name="Whitman W."/>
        </authorList>
    </citation>
    <scope>NUCLEOTIDE SEQUENCE [LARGE SCALE GENOMIC DNA]</scope>
    <source>
        <strain evidence="8 9">CECT 3265</strain>
    </source>
</reference>
<keyword evidence="2" id="KW-1003">Cell membrane</keyword>
<keyword evidence="9" id="KW-1185">Reference proteome</keyword>
<keyword evidence="5 6" id="KW-0472">Membrane</keyword>
<feature type="transmembrane region" description="Helical" evidence="6">
    <location>
        <begin position="87"/>
        <end position="108"/>
    </location>
</feature>
<evidence type="ECO:0000256" key="1">
    <source>
        <dbReference type="ARBA" id="ARBA00004651"/>
    </source>
</evidence>
<dbReference type="PROSITE" id="PS50850">
    <property type="entry name" value="MFS"/>
    <property type="match status" value="1"/>
</dbReference>
<evidence type="ECO:0000313" key="8">
    <source>
        <dbReference type="EMBL" id="MBB4887285.1"/>
    </source>
</evidence>
<comment type="caution">
    <text evidence="8">The sequence shown here is derived from an EMBL/GenBank/DDBJ whole genome shotgun (WGS) entry which is preliminary data.</text>
</comment>
<evidence type="ECO:0000256" key="4">
    <source>
        <dbReference type="ARBA" id="ARBA00022989"/>
    </source>
</evidence>
<organism evidence="8 9">
    <name type="scientific">Streptomyces netropsis</name>
    <name type="common">Streptoverticillium netropsis</name>
    <dbReference type="NCBI Taxonomy" id="55404"/>
    <lineage>
        <taxon>Bacteria</taxon>
        <taxon>Bacillati</taxon>
        <taxon>Actinomycetota</taxon>
        <taxon>Actinomycetes</taxon>
        <taxon>Kitasatosporales</taxon>
        <taxon>Streptomycetaceae</taxon>
        <taxon>Streptomyces</taxon>
    </lineage>
</organism>
<evidence type="ECO:0000259" key="7">
    <source>
        <dbReference type="PROSITE" id="PS50850"/>
    </source>
</evidence>
<feature type="transmembrane region" description="Helical" evidence="6">
    <location>
        <begin position="178"/>
        <end position="198"/>
    </location>
</feature>